<gene>
    <name evidence="10" type="ORF">BEMITA_LOCUS2817</name>
</gene>
<keyword evidence="3" id="KW-0677">Repeat</keyword>
<name>A0A9P0A535_BEMTA</name>
<keyword evidence="11" id="KW-1185">Reference proteome</keyword>
<evidence type="ECO:0000256" key="4">
    <source>
        <dbReference type="ARBA" id="ARBA00022771"/>
    </source>
</evidence>
<evidence type="ECO:0000256" key="3">
    <source>
        <dbReference type="ARBA" id="ARBA00022737"/>
    </source>
</evidence>
<proteinExistence type="predicted"/>
<evidence type="ECO:0000256" key="7">
    <source>
        <dbReference type="ARBA" id="ARBA00023242"/>
    </source>
</evidence>
<dbReference type="PROSITE" id="PS00028">
    <property type="entry name" value="ZINC_FINGER_C2H2_1"/>
    <property type="match status" value="7"/>
</dbReference>
<dbReference type="EMBL" id="OU963871">
    <property type="protein sequence ID" value="CAH0383359.1"/>
    <property type="molecule type" value="Genomic_DNA"/>
</dbReference>
<dbReference type="GO" id="GO:0005634">
    <property type="term" value="C:nucleus"/>
    <property type="evidence" value="ECO:0007669"/>
    <property type="project" value="UniProtKB-SubCell"/>
</dbReference>
<evidence type="ECO:0000313" key="11">
    <source>
        <dbReference type="Proteomes" id="UP001152759"/>
    </source>
</evidence>
<feature type="domain" description="C2H2-type" evidence="9">
    <location>
        <begin position="256"/>
        <end position="283"/>
    </location>
</feature>
<dbReference type="GO" id="GO:0008270">
    <property type="term" value="F:zinc ion binding"/>
    <property type="evidence" value="ECO:0007669"/>
    <property type="project" value="UniProtKB-KW"/>
</dbReference>
<comment type="subcellular location">
    <subcellularLocation>
        <location evidence="1">Nucleus</location>
    </subcellularLocation>
</comment>
<accession>A0A9P0A535</accession>
<reference evidence="10" key="1">
    <citation type="submission" date="2021-12" db="EMBL/GenBank/DDBJ databases">
        <authorList>
            <person name="King R."/>
        </authorList>
    </citation>
    <scope>NUCLEOTIDE SEQUENCE</scope>
</reference>
<sequence>MEYIIPESTVKVEIKEEPNSDAEEDCLVDEEVSAQSESGQNGCAEYNDSIQSGIEGVRKETSNCSREDPHVEQIWVKQEPSEENLMVECDPFMSPNSSGFPNHDSTERSPIEEDEKEHICPQCRAKFESSHLLIKHLRVHNMDRRFVCPECQVTFKTYPNLKKHLKESHSGESYQCLGCGKVFSREINMLNHRIHSCNRFLSCPECPAKFKLQERLEKHLAVHSRKKTYPCSDCSAAFSNKKELALHRRSHQQERYECTHCPMRFSSKIKLNSHVYAHFGGRPHQCEQCGDRFRTPHLLRNHVATKHSDETPYACSQCSMKFKTKSNIARHVTAHAEEKFDAVPQMSSEIQNGEFIART</sequence>
<dbReference type="Gene3D" id="3.30.160.60">
    <property type="entry name" value="Classic Zinc Finger"/>
    <property type="match status" value="5"/>
</dbReference>
<evidence type="ECO:0000256" key="5">
    <source>
        <dbReference type="ARBA" id="ARBA00022833"/>
    </source>
</evidence>
<dbReference type="KEGG" id="btab:109044329"/>
<dbReference type="PROSITE" id="PS50157">
    <property type="entry name" value="ZINC_FINGER_C2H2_2"/>
    <property type="match status" value="8"/>
</dbReference>
<dbReference type="PANTHER" id="PTHR24404">
    <property type="entry name" value="ZINC FINGER PROTEIN"/>
    <property type="match status" value="1"/>
</dbReference>
<evidence type="ECO:0000256" key="1">
    <source>
        <dbReference type="ARBA" id="ARBA00004123"/>
    </source>
</evidence>
<evidence type="ECO:0000256" key="6">
    <source>
        <dbReference type="ARBA" id="ARBA00023125"/>
    </source>
</evidence>
<keyword evidence="7" id="KW-0539">Nucleus</keyword>
<evidence type="ECO:0000256" key="8">
    <source>
        <dbReference type="PROSITE-ProRule" id="PRU00042"/>
    </source>
</evidence>
<feature type="domain" description="C2H2-type" evidence="9">
    <location>
        <begin position="229"/>
        <end position="256"/>
    </location>
</feature>
<evidence type="ECO:0000259" key="9">
    <source>
        <dbReference type="PROSITE" id="PS50157"/>
    </source>
</evidence>
<dbReference type="FunFam" id="3.30.160.60:FF:000100">
    <property type="entry name" value="Zinc finger 45-like"/>
    <property type="match status" value="1"/>
</dbReference>
<protein>
    <recommendedName>
        <fullName evidence="9">C2H2-type domain-containing protein</fullName>
    </recommendedName>
</protein>
<dbReference type="Pfam" id="PF00096">
    <property type="entry name" value="zf-C2H2"/>
    <property type="match status" value="6"/>
</dbReference>
<dbReference type="Proteomes" id="UP001152759">
    <property type="component" value="Chromosome 10"/>
</dbReference>
<dbReference type="SMART" id="SM00355">
    <property type="entry name" value="ZnF_C2H2"/>
    <property type="match status" value="8"/>
</dbReference>
<keyword evidence="6" id="KW-0238">DNA-binding</keyword>
<feature type="domain" description="C2H2-type" evidence="9">
    <location>
        <begin position="174"/>
        <end position="193"/>
    </location>
</feature>
<evidence type="ECO:0000313" key="10">
    <source>
        <dbReference type="EMBL" id="CAH0383359.1"/>
    </source>
</evidence>
<dbReference type="GO" id="GO:0000978">
    <property type="term" value="F:RNA polymerase II cis-regulatory region sequence-specific DNA binding"/>
    <property type="evidence" value="ECO:0007669"/>
    <property type="project" value="TreeGrafter"/>
</dbReference>
<feature type="domain" description="C2H2-type" evidence="9">
    <location>
        <begin position="284"/>
        <end position="312"/>
    </location>
</feature>
<feature type="domain" description="C2H2-type" evidence="9">
    <location>
        <begin position="313"/>
        <end position="340"/>
    </location>
</feature>
<evidence type="ECO:0000256" key="2">
    <source>
        <dbReference type="ARBA" id="ARBA00022723"/>
    </source>
</evidence>
<keyword evidence="4 8" id="KW-0863">Zinc-finger</keyword>
<keyword evidence="5" id="KW-0862">Zinc</keyword>
<dbReference type="InterPro" id="IPR036236">
    <property type="entry name" value="Znf_C2H2_sf"/>
</dbReference>
<dbReference type="AlphaFoldDB" id="A0A9P0A535"/>
<dbReference type="GO" id="GO:0006357">
    <property type="term" value="P:regulation of transcription by RNA polymerase II"/>
    <property type="evidence" value="ECO:0007669"/>
    <property type="project" value="TreeGrafter"/>
</dbReference>
<feature type="domain" description="C2H2-type" evidence="9">
    <location>
        <begin position="146"/>
        <end position="174"/>
    </location>
</feature>
<dbReference type="SUPFAM" id="SSF57667">
    <property type="entry name" value="beta-beta-alpha zinc fingers"/>
    <property type="match status" value="3"/>
</dbReference>
<keyword evidence="2" id="KW-0479">Metal-binding</keyword>
<dbReference type="InterPro" id="IPR050589">
    <property type="entry name" value="Ikaros_C2H2-ZF"/>
</dbReference>
<dbReference type="PANTHER" id="PTHR24404:SF114">
    <property type="entry name" value="KLUMPFUSS, ISOFORM B-RELATED"/>
    <property type="match status" value="1"/>
</dbReference>
<organism evidence="10 11">
    <name type="scientific">Bemisia tabaci</name>
    <name type="common">Sweetpotato whitefly</name>
    <name type="synonym">Aleurodes tabaci</name>
    <dbReference type="NCBI Taxonomy" id="7038"/>
    <lineage>
        <taxon>Eukaryota</taxon>
        <taxon>Metazoa</taxon>
        <taxon>Ecdysozoa</taxon>
        <taxon>Arthropoda</taxon>
        <taxon>Hexapoda</taxon>
        <taxon>Insecta</taxon>
        <taxon>Pterygota</taxon>
        <taxon>Neoptera</taxon>
        <taxon>Paraneoptera</taxon>
        <taxon>Hemiptera</taxon>
        <taxon>Sternorrhyncha</taxon>
        <taxon>Aleyrodoidea</taxon>
        <taxon>Aleyrodidae</taxon>
        <taxon>Aleyrodinae</taxon>
        <taxon>Bemisia</taxon>
    </lineage>
</organism>
<dbReference type="GO" id="GO:0003700">
    <property type="term" value="F:DNA-binding transcription factor activity"/>
    <property type="evidence" value="ECO:0007669"/>
    <property type="project" value="TreeGrafter"/>
</dbReference>
<feature type="domain" description="C2H2-type" evidence="9">
    <location>
        <begin position="201"/>
        <end position="228"/>
    </location>
</feature>
<feature type="domain" description="C2H2-type" evidence="9">
    <location>
        <begin position="118"/>
        <end position="145"/>
    </location>
</feature>
<dbReference type="InterPro" id="IPR013087">
    <property type="entry name" value="Znf_C2H2_type"/>
</dbReference>